<dbReference type="InterPro" id="IPR011856">
    <property type="entry name" value="tRNA_endonuc-like_dom_sf"/>
</dbReference>
<sequence>MGTKQLIGALGEDFVAKYLLSRNYEILDRNWRIREGEIDLVAISEHGVVVFVEVKTRTNSAFGHPLEAITRDKAYRLQRLALAWLTVHHRWGFEYRIDAAGVLISKGEKFEIDYRIAVL</sequence>
<reference evidence="1" key="1">
    <citation type="submission" date="2014-06" db="EMBL/GenBank/DDBJ databases">
        <title>Key roles for freshwater Actinobacteria revealed by deep metagenomic sequencing.</title>
        <authorList>
            <person name="Ghai R."/>
            <person name="Mizuno C.M."/>
            <person name="Picazo A."/>
            <person name="Camacho A."/>
            <person name="Rodriguez-Valera F."/>
        </authorList>
    </citation>
    <scope>NUCLEOTIDE SEQUENCE</scope>
</reference>
<organism evidence="1">
    <name type="scientific">freshwater metagenome</name>
    <dbReference type="NCBI Taxonomy" id="449393"/>
    <lineage>
        <taxon>unclassified sequences</taxon>
        <taxon>metagenomes</taxon>
        <taxon>ecological metagenomes</taxon>
    </lineage>
</organism>
<dbReference type="EMBL" id="JNSL01000077">
    <property type="protein sequence ID" value="KGA16713.1"/>
    <property type="molecule type" value="Genomic_DNA"/>
</dbReference>
<dbReference type="AlphaFoldDB" id="A0A094SEQ3"/>
<accession>A0A094SEQ3</accession>
<dbReference type="Pfam" id="PF02021">
    <property type="entry name" value="UPF0102"/>
    <property type="match status" value="1"/>
</dbReference>
<name>A0A094SEQ3_9ZZZZ</name>
<dbReference type="CDD" id="cd20736">
    <property type="entry name" value="PoNe_Nuclease"/>
    <property type="match status" value="1"/>
</dbReference>
<proteinExistence type="inferred from homology"/>
<dbReference type="HAMAP" id="MF_00048">
    <property type="entry name" value="UPF0102"/>
    <property type="match status" value="1"/>
</dbReference>
<gene>
    <name evidence="1" type="ORF">GM51_11960</name>
</gene>
<dbReference type="InterPro" id="IPR011335">
    <property type="entry name" value="Restrct_endonuc-II-like"/>
</dbReference>
<dbReference type="InterPro" id="IPR003509">
    <property type="entry name" value="UPF0102_YraN-like"/>
</dbReference>
<dbReference type="SUPFAM" id="SSF52980">
    <property type="entry name" value="Restriction endonuclease-like"/>
    <property type="match status" value="1"/>
</dbReference>
<comment type="caution">
    <text evidence="1">The sequence shown here is derived from an EMBL/GenBank/DDBJ whole genome shotgun (WGS) entry which is preliminary data.</text>
</comment>
<protein>
    <submittedName>
        <fullName evidence="1">Uncharacterized protein</fullName>
    </submittedName>
</protein>
<dbReference type="PANTHER" id="PTHR34039">
    <property type="entry name" value="UPF0102 PROTEIN YRAN"/>
    <property type="match status" value="1"/>
</dbReference>
<dbReference type="GO" id="GO:0003676">
    <property type="term" value="F:nucleic acid binding"/>
    <property type="evidence" value="ECO:0007669"/>
    <property type="project" value="InterPro"/>
</dbReference>
<dbReference type="PANTHER" id="PTHR34039:SF1">
    <property type="entry name" value="UPF0102 PROTEIN YRAN"/>
    <property type="match status" value="1"/>
</dbReference>
<dbReference type="Gene3D" id="3.40.1350.10">
    <property type="match status" value="1"/>
</dbReference>
<dbReference type="NCBIfam" id="NF009154">
    <property type="entry name" value="PRK12497.3-3"/>
    <property type="match status" value="1"/>
</dbReference>
<evidence type="ECO:0000313" key="1">
    <source>
        <dbReference type="EMBL" id="KGA16713.1"/>
    </source>
</evidence>